<organism evidence="1">
    <name type="scientific">bioreactor metagenome</name>
    <dbReference type="NCBI Taxonomy" id="1076179"/>
    <lineage>
        <taxon>unclassified sequences</taxon>
        <taxon>metagenomes</taxon>
        <taxon>ecological metagenomes</taxon>
    </lineage>
</organism>
<reference evidence="1" key="1">
    <citation type="submission" date="2019-08" db="EMBL/GenBank/DDBJ databases">
        <authorList>
            <person name="Kucharzyk K."/>
            <person name="Murdoch R.W."/>
            <person name="Higgins S."/>
            <person name="Loffler F."/>
        </authorList>
    </citation>
    <scope>NUCLEOTIDE SEQUENCE</scope>
</reference>
<dbReference type="AntiFam" id="ANF00095">
    <property type="entry name" value="Shadow ORF (opposite ABC transporters)"/>
</dbReference>
<accession>A0A645DXX9</accession>
<proteinExistence type="predicted"/>
<dbReference type="AlphaFoldDB" id="A0A645DXX9"/>
<gene>
    <name evidence="1" type="ORF">SDC9_141316</name>
</gene>
<comment type="caution">
    <text evidence="1">The sequence shown here is derived from an EMBL/GenBank/DDBJ whole genome shotgun (WGS) entry which is preliminary data.</text>
</comment>
<protein>
    <submittedName>
        <fullName evidence="1">Uncharacterized protein</fullName>
    </submittedName>
</protein>
<sequence length="113" mass="12188">MRGAGIQVIDLGFFNNITTIHYNNALSQAGDDTQIMGDPNNGHAQFIAQAFNQVGDLSLNGHVKSGGGFICNKDLGVTRKRHGDHDALAHTARELMGIIVEAFTSSRNTDHLK</sequence>
<name>A0A645DXX9_9ZZZZ</name>
<evidence type="ECO:0000313" key="1">
    <source>
        <dbReference type="EMBL" id="MPM94171.1"/>
    </source>
</evidence>
<dbReference type="AntiFam" id="ANF00142">
    <property type="entry name" value="Shadow ORF (opposite yadG)"/>
</dbReference>
<dbReference type="EMBL" id="VSSQ01040850">
    <property type="protein sequence ID" value="MPM94171.1"/>
    <property type="molecule type" value="Genomic_DNA"/>
</dbReference>